<dbReference type="Pfam" id="PF13175">
    <property type="entry name" value="AAA_15"/>
    <property type="match status" value="1"/>
</dbReference>
<dbReference type="EMBL" id="WUEY01000028">
    <property type="protein sequence ID" value="NEI74318.1"/>
    <property type="molecule type" value="Genomic_DNA"/>
</dbReference>
<comment type="caution">
    <text evidence="2">The sequence shown here is derived from an EMBL/GenBank/DDBJ whole genome shotgun (WGS) entry which is preliminary data.</text>
</comment>
<reference evidence="2 3" key="1">
    <citation type="submission" date="2019-12" db="EMBL/GenBank/DDBJ databases">
        <title>Rhizobium genotypes associated with high levels of biological nitrogen fixation by grain legumes in a temperate-maritime cropping system.</title>
        <authorList>
            <person name="Maluk M."/>
            <person name="Francesc Ferrando Molina F."/>
            <person name="Lopez Del Egido L."/>
            <person name="Lafos M."/>
            <person name="Langarica-Fuentes A."/>
            <person name="Gebre Yohannes G."/>
            <person name="Young M.W."/>
            <person name="Martin P."/>
            <person name="Gantlett R."/>
            <person name="Kenicer G."/>
            <person name="Hawes C."/>
            <person name="Begg G.S."/>
            <person name="Quilliam R.S."/>
            <person name="Squire G.R."/>
            <person name="Poole P.S."/>
            <person name="Young P.W."/>
            <person name="Iannetta P.M."/>
            <person name="James E.K."/>
        </authorList>
    </citation>
    <scope>NUCLEOTIDE SEQUENCE [LARGE SCALE GENOMIC DNA]</scope>
    <source>
        <strain evidence="2 3">JHI1118</strain>
    </source>
</reference>
<sequence>MRIVTVKIANHKCYRRTSTLHFNEGLNVILGTNESGKTAILGALSISKSVLFLQFRFRFKIARHTSCLHLN</sequence>
<dbReference type="AlphaFoldDB" id="A0A6L9UIB5"/>
<evidence type="ECO:0000259" key="1">
    <source>
        <dbReference type="Pfam" id="PF13175"/>
    </source>
</evidence>
<dbReference type="SUPFAM" id="SSF52540">
    <property type="entry name" value="P-loop containing nucleoside triphosphate hydrolases"/>
    <property type="match status" value="1"/>
</dbReference>
<dbReference type="InterPro" id="IPR041685">
    <property type="entry name" value="AAA_GajA/Old/RecF-like"/>
</dbReference>
<evidence type="ECO:0000313" key="2">
    <source>
        <dbReference type="EMBL" id="NEI74318.1"/>
    </source>
</evidence>
<name>A0A6L9UIB5_9HYPH</name>
<accession>A0A6L9UIB5</accession>
<gene>
    <name evidence="2" type="ORF">GR212_32705</name>
</gene>
<dbReference type="Gene3D" id="3.40.50.300">
    <property type="entry name" value="P-loop containing nucleotide triphosphate hydrolases"/>
    <property type="match status" value="1"/>
</dbReference>
<proteinExistence type="predicted"/>
<evidence type="ECO:0000313" key="3">
    <source>
        <dbReference type="Proteomes" id="UP000483035"/>
    </source>
</evidence>
<dbReference type="InterPro" id="IPR027417">
    <property type="entry name" value="P-loop_NTPase"/>
</dbReference>
<protein>
    <submittedName>
        <fullName evidence="2">AAA family ATPase</fullName>
    </submittedName>
</protein>
<feature type="domain" description="Endonuclease GajA/Old nuclease/RecF-like AAA" evidence="1">
    <location>
        <begin position="1"/>
        <end position="46"/>
    </location>
</feature>
<dbReference type="Proteomes" id="UP000483035">
    <property type="component" value="Unassembled WGS sequence"/>
</dbReference>
<organism evidence="2 3">
    <name type="scientific">Rhizobium lusitanum</name>
    <dbReference type="NCBI Taxonomy" id="293958"/>
    <lineage>
        <taxon>Bacteria</taxon>
        <taxon>Pseudomonadati</taxon>
        <taxon>Pseudomonadota</taxon>
        <taxon>Alphaproteobacteria</taxon>
        <taxon>Hyphomicrobiales</taxon>
        <taxon>Rhizobiaceae</taxon>
        <taxon>Rhizobium/Agrobacterium group</taxon>
        <taxon>Rhizobium</taxon>
    </lineage>
</organism>
<dbReference type="RefSeq" id="WP_163993449.1">
    <property type="nucleotide sequence ID" value="NZ_WUEY01000028.1"/>
</dbReference>